<evidence type="ECO:0000313" key="2">
    <source>
        <dbReference type="EMBL" id="PYC86168.1"/>
    </source>
</evidence>
<dbReference type="GO" id="GO:0051213">
    <property type="term" value="F:dioxygenase activity"/>
    <property type="evidence" value="ECO:0007669"/>
    <property type="project" value="UniProtKB-KW"/>
</dbReference>
<gene>
    <name evidence="2" type="ORF">C7C46_05910</name>
</gene>
<feature type="domain" description="VOC" evidence="1">
    <location>
        <begin position="12"/>
        <end position="126"/>
    </location>
</feature>
<sequence>MTAVQVRVAHGSPCWVSLLVHDLERAKAFYGPLLDWSFTGGGAELGGYLRASLHGAKVAGIGLAPDQPALPTEWTTYFAVDSADAASARVRDCGGTVAVGPLQADAAGRLSVAADLSGAFFGLWEGADHLGWEVVGEPGAPVWSELVTSDEPLAAGFYGTVFQRQVVEADPSAVARGEEDATLRVDGHRVAGIRQTTDLRDGPPRWRIYFGVTDVDLTAAQCTALGGSVLVAPHDTPYGRVARLADPEGGRFSVVALP</sequence>
<dbReference type="InterPro" id="IPR041581">
    <property type="entry name" value="Glyoxalase_6"/>
</dbReference>
<proteinExistence type="predicted"/>
<reference evidence="2 3" key="1">
    <citation type="submission" date="2018-03" db="EMBL/GenBank/DDBJ databases">
        <title>Bioinformatic expansion and discovery of thiopeptide antibiotics.</title>
        <authorList>
            <person name="Schwalen C.J."/>
            <person name="Hudson G.A."/>
            <person name="Mitchell D.A."/>
        </authorList>
    </citation>
    <scope>NUCLEOTIDE SEQUENCE [LARGE SCALE GENOMIC DNA]</scope>
    <source>
        <strain evidence="2 3">ATCC 21389</strain>
    </source>
</reference>
<evidence type="ECO:0000259" key="1">
    <source>
        <dbReference type="PROSITE" id="PS51819"/>
    </source>
</evidence>
<dbReference type="PANTHER" id="PTHR33993:SF10">
    <property type="entry name" value="CONSERVED PROTEIN"/>
    <property type="match status" value="1"/>
</dbReference>
<evidence type="ECO:0000313" key="3">
    <source>
        <dbReference type="Proteomes" id="UP000248039"/>
    </source>
</evidence>
<feature type="domain" description="VOC" evidence="1">
    <location>
        <begin position="140"/>
        <end position="257"/>
    </location>
</feature>
<protein>
    <submittedName>
        <fullName evidence="2">Glyoxalase/bleomycin resistance/extradiol dioxygenase family protein</fullName>
    </submittedName>
</protein>
<comment type="caution">
    <text evidence="2">The sequence shown here is derived from an EMBL/GenBank/DDBJ whole genome shotgun (WGS) entry which is preliminary data.</text>
</comment>
<keyword evidence="3" id="KW-1185">Reference proteome</keyword>
<accession>A0A2V4PNZ5</accession>
<dbReference type="Proteomes" id="UP000248039">
    <property type="component" value="Unassembled WGS sequence"/>
</dbReference>
<keyword evidence="2" id="KW-0223">Dioxygenase</keyword>
<dbReference type="RefSeq" id="WP_110666440.1">
    <property type="nucleotide sequence ID" value="NZ_PYBW01000020.1"/>
</dbReference>
<dbReference type="Gene3D" id="3.10.180.10">
    <property type="entry name" value="2,3-Dihydroxybiphenyl 1,2-Dioxygenase, domain 1"/>
    <property type="match status" value="2"/>
</dbReference>
<keyword evidence="2" id="KW-0560">Oxidoreductase</keyword>
<dbReference type="OrthoDB" id="9793039at2"/>
<dbReference type="InterPro" id="IPR037523">
    <property type="entry name" value="VOC_core"/>
</dbReference>
<organism evidence="2 3">
    <name type="scientific">Streptomyces tateyamensis</name>
    <dbReference type="NCBI Taxonomy" id="565073"/>
    <lineage>
        <taxon>Bacteria</taxon>
        <taxon>Bacillati</taxon>
        <taxon>Actinomycetota</taxon>
        <taxon>Actinomycetes</taxon>
        <taxon>Kitasatosporales</taxon>
        <taxon>Streptomycetaceae</taxon>
        <taxon>Streptomyces</taxon>
    </lineage>
</organism>
<dbReference type="AlphaFoldDB" id="A0A2V4PNZ5"/>
<dbReference type="SUPFAM" id="SSF54593">
    <property type="entry name" value="Glyoxalase/Bleomycin resistance protein/Dihydroxybiphenyl dioxygenase"/>
    <property type="match status" value="2"/>
</dbReference>
<dbReference type="InterPro" id="IPR052164">
    <property type="entry name" value="Anthracycline_SecMetBiosynth"/>
</dbReference>
<dbReference type="EMBL" id="PYBW01000020">
    <property type="protein sequence ID" value="PYC86168.1"/>
    <property type="molecule type" value="Genomic_DNA"/>
</dbReference>
<dbReference type="PANTHER" id="PTHR33993">
    <property type="entry name" value="GLYOXALASE-RELATED"/>
    <property type="match status" value="1"/>
</dbReference>
<dbReference type="CDD" id="cd07247">
    <property type="entry name" value="SgaA_N_like"/>
    <property type="match status" value="2"/>
</dbReference>
<dbReference type="Pfam" id="PF18029">
    <property type="entry name" value="Glyoxalase_6"/>
    <property type="match status" value="1"/>
</dbReference>
<dbReference type="PROSITE" id="PS51819">
    <property type="entry name" value="VOC"/>
    <property type="match status" value="2"/>
</dbReference>
<dbReference type="InterPro" id="IPR029068">
    <property type="entry name" value="Glyas_Bleomycin-R_OHBP_Dase"/>
</dbReference>
<name>A0A2V4PNZ5_9ACTN</name>